<evidence type="ECO:0000313" key="2">
    <source>
        <dbReference type="EMBL" id="RRT35832.1"/>
    </source>
</evidence>
<evidence type="ECO:0000313" key="3">
    <source>
        <dbReference type="Proteomes" id="UP000287651"/>
    </source>
</evidence>
<protein>
    <submittedName>
        <fullName evidence="2">Uncharacterized protein</fullName>
    </submittedName>
</protein>
<dbReference type="Proteomes" id="UP000287651">
    <property type="component" value="Unassembled WGS sequence"/>
</dbReference>
<reference evidence="2 3" key="1">
    <citation type="journal article" date="2014" name="Agronomy (Basel)">
        <title>A Draft Genome Sequence for Ensete ventricosum, the Drought-Tolerant Tree Against Hunger.</title>
        <authorList>
            <person name="Harrison J."/>
            <person name="Moore K.A."/>
            <person name="Paszkiewicz K."/>
            <person name="Jones T."/>
            <person name="Grant M."/>
            <person name="Ambacheew D."/>
            <person name="Muzemil S."/>
            <person name="Studholme D.J."/>
        </authorList>
    </citation>
    <scope>NUCLEOTIDE SEQUENCE [LARGE SCALE GENOMIC DNA]</scope>
</reference>
<feature type="region of interest" description="Disordered" evidence="1">
    <location>
        <begin position="197"/>
        <end position="231"/>
    </location>
</feature>
<name>A0A426X8N0_ENSVE</name>
<comment type="caution">
    <text evidence="2">The sequence shown here is derived from an EMBL/GenBank/DDBJ whole genome shotgun (WGS) entry which is preliminary data.</text>
</comment>
<sequence length="246" mass="27595">MIDRRHTGIKATPRVALGEALAPLQFQIEEKAPASERRTPHYTFGYNANLAIGGISPETHHPGESLSLQEQLHEIEGKIRIKVITRAEHPSMPSSNSTSRWAPLALAGRTPLSNCCVSLRDEAEGRRAPRPIPSPLYIGVRVVPDTHPSLVIHAFMIRIRPSCLFWLLVEHPPMTVPKMLQRANQYVTAKALVAEKREDLKHPRVKPSRGPPPRLPRKRAERAKHAAPWLPNTPLNSTRTEIFLQI</sequence>
<organism evidence="2 3">
    <name type="scientific">Ensete ventricosum</name>
    <name type="common">Abyssinian banana</name>
    <name type="synonym">Musa ensete</name>
    <dbReference type="NCBI Taxonomy" id="4639"/>
    <lineage>
        <taxon>Eukaryota</taxon>
        <taxon>Viridiplantae</taxon>
        <taxon>Streptophyta</taxon>
        <taxon>Embryophyta</taxon>
        <taxon>Tracheophyta</taxon>
        <taxon>Spermatophyta</taxon>
        <taxon>Magnoliopsida</taxon>
        <taxon>Liliopsida</taxon>
        <taxon>Zingiberales</taxon>
        <taxon>Musaceae</taxon>
        <taxon>Ensete</taxon>
    </lineage>
</organism>
<dbReference type="EMBL" id="AMZH03024459">
    <property type="protein sequence ID" value="RRT35832.1"/>
    <property type="molecule type" value="Genomic_DNA"/>
</dbReference>
<accession>A0A426X8N0</accession>
<gene>
    <name evidence="2" type="ORF">B296_00038684</name>
</gene>
<evidence type="ECO:0000256" key="1">
    <source>
        <dbReference type="SAM" id="MobiDB-lite"/>
    </source>
</evidence>
<dbReference type="AlphaFoldDB" id="A0A426X8N0"/>
<proteinExistence type="predicted"/>